<dbReference type="PROSITE" id="PS51689">
    <property type="entry name" value="SAM_RNA_A_N6_MT"/>
    <property type="match status" value="1"/>
</dbReference>
<dbReference type="InterPro" id="IPR001737">
    <property type="entry name" value="KsgA/Erm"/>
</dbReference>
<dbReference type="EC" id="2.1.1.182" evidence="7"/>
<keyword evidence="4 7" id="KW-0808">Transferase</keyword>
<evidence type="ECO:0000256" key="3">
    <source>
        <dbReference type="ARBA" id="ARBA00022603"/>
    </source>
</evidence>
<dbReference type="InterPro" id="IPR020596">
    <property type="entry name" value="rRNA_Ade_Mease_Trfase_CS"/>
</dbReference>
<comment type="similarity">
    <text evidence="7">Belongs to the class I-like SAM-binding methyltransferase superfamily. rRNA adenine N(6)-methyltransferase family. RsmA subfamily.</text>
</comment>
<reference evidence="10" key="2">
    <citation type="submission" date="2023-03" db="EMBL/GenBank/DDBJ databases">
        <authorList>
            <person name="Zhang Z."/>
        </authorList>
    </citation>
    <scope>NUCLEOTIDE SEQUENCE</scope>
    <source>
        <strain evidence="10">DSA</strain>
    </source>
</reference>
<evidence type="ECO:0000256" key="2">
    <source>
        <dbReference type="ARBA" id="ARBA00022552"/>
    </source>
</evidence>
<keyword evidence="1 7" id="KW-0963">Cytoplasm</keyword>
<evidence type="ECO:0000256" key="8">
    <source>
        <dbReference type="PROSITE-ProRule" id="PRU01026"/>
    </source>
</evidence>
<evidence type="ECO:0000256" key="1">
    <source>
        <dbReference type="ARBA" id="ARBA00022490"/>
    </source>
</evidence>
<dbReference type="HAMAP" id="MF_00607">
    <property type="entry name" value="16SrRNA_methyltr_A"/>
    <property type="match status" value="1"/>
</dbReference>
<feature type="binding site" evidence="7 8">
    <location>
        <position position="131"/>
    </location>
    <ligand>
        <name>S-adenosyl-L-methionine</name>
        <dbReference type="ChEBI" id="CHEBI:59789"/>
    </ligand>
</feature>
<comment type="function">
    <text evidence="7">Specifically dimethylates two adjacent adenosines (A1518 and A1519) in the loop of a conserved hairpin near the 3'-end of 16S rRNA in the 30S particle. May play a critical role in biogenesis of 30S subunits.</text>
</comment>
<dbReference type="InterPro" id="IPR020598">
    <property type="entry name" value="rRNA_Ade_methylase_Trfase_N"/>
</dbReference>
<keyword evidence="3 7" id="KW-0489">Methyltransferase</keyword>
<sequence length="294" mass="32335">MRELTSPAVVRQIINSHGFKVRKALGQNFLLDANIIDKIVDAAHLTQKDLVFEIGPGLGVLTRRIAQSAGKVLAVEIDQNLLPILDETLGHLPNAEVVHGDALKINFDQLAADRTDKQFGPEGKAYKLVANLPYYITTPILMHMLTGGFNLDILVVMMQREVAERLQASPGGKDYGSLSVAVQYYTVPEVVIRVPKTVFFPAPEVDSAVIRLTRRKVPPVTLISEETFFKVVRAAFGQRRKTLINSLTGSGLASKETWSEVLVETGINPTRRGETLSLDEFAALANTFEMSIRG</sequence>
<feature type="binding site" evidence="7 8">
    <location>
        <position position="30"/>
    </location>
    <ligand>
        <name>S-adenosyl-L-methionine</name>
        <dbReference type="ChEBI" id="CHEBI:59789"/>
    </ligand>
</feature>
<evidence type="ECO:0000256" key="5">
    <source>
        <dbReference type="ARBA" id="ARBA00022691"/>
    </source>
</evidence>
<dbReference type="GO" id="GO:0005829">
    <property type="term" value="C:cytosol"/>
    <property type="evidence" value="ECO:0007669"/>
    <property type="project" value="TreeGrafter"/>
</dbReference>
<organism evidence="10 11">
    <name type="scientific">Desulforamulus aquiferis</name>
    <dbReference type="NCBI Taxonomy" id="1397668"/>
    <lineage>
        <taxon>Bacteria</taxon>
        <taxon>Bacillati</taxon>
        <taxon>Bacillota</taxon>
        <taxon>Clostridia</taxon>
        <taxon>Eubacteriales</taxon>
        <taxon>Peptococcaceae</taxon>
        <taxon>Desulforamulus</taxon>
    </lineage>
</organism>
<dbReference type="NCBIfam" id="TIGR00755">
    <property type="entry name" value="ksgA"/>
    <property type="match status" value="1"/>
</dbReference>
<dbReference type="FunFam" id="1.10.8.100:FF:000001">
    <property type="entry name" value="Ribosomal RNA small subunit methyltransferase A"/>
    <property type="match status" value="1"/>
</dbReference>
<accession>A0AAW7ZGE6</accession>
<dbReference type="InterPro" id="IPR029063">
    <property type="entry name" value="SAM-dependent_MTases_sf"/>
</dbReference>
<dbReference type="Proteomes" id="UP001172911">
    <property type="component" value="Unassembled WGS sequence"/>
</dbReference>
<feature type="domain" description="Ribosomal RNA adenine methylase transferase N-terminal" evidence="9">
    <location>
        <begin position="35"/>
        <end position="216"/>
    </location>
</feature>
<dbReference type="PANTHER" id="PTHR11727:SF7">
    <property type="entry name" value="DIMETHYLADENOSINE TRANSFERASE-RELATED"/>
    <property type="match status" value="1"/>
</dbReference>
<feature type="binding site" evidence="7 8">
    <location>
        <position position="76"/>
    </location>
    <ligand>
        <name>S-adenosyl-L-methionine</name>
        <dbReference type="ChEBI" id="CHEBI:59789"/>
    </ligand>
</feature>
<dbReference type="FunFam" id="3.40.50.150:FF:000023">
    <property type="entry name" value="Ribosomal RNA small subunit methyltransferase A"/>
    <property type="match status" value="1"/>
</dbReference>
<dbReference type="InterPro" id="IPR023165">
    <property type="entry name" value="rRNA_Ade_diMease-like_C"/>
</dbReference>
<comment type="subcellular location">
    <subcellularLocation>
        <location evidence="7">Cytoplasm</location>
    </subcellularLocation>
</comment>
<feature type="binding site" evidence="7 8">
    <location>
        <position position="28"/>
    </location>
    <ligand>
        <name>S-adenosyl-L-methionine</name>
        <dbReference type="ChEBI" id="CHEBI:59789"/>
    </ligand>
</feature>
<dbReference type="CDD" id="cd02440">
    <property type="entry name" value="AdoMet_MTases"/>
    <property type="match status" value="1"/>
</dbReference>
<dbReference type="PANTHER" id="PTHR11727">
    <property type="entry name" value="DIMETHYLADENOSINE TRANSFERASE"/>
    <property type="match status" value="1"/>
</dbReference>
<dbReference type="InterPro" id="IPR011530">
    <property type="entry name" value="rRNA_adenine_dimethylase"/>
</dbReference>
<evidence type="ECO:0000259" key="9">
    <source>
        <dbReference type="SMART" id="SM00650"/>
    </source>
</evidence>
<dbReference type="PROSITE" id="PS01131">
    <property type="entry name" value="RRNA_A_DIMETH"/>
    <property type="match status" value="1"/>
</dbReference>
<keyword evidence="5 7" id="KW-0949">S-adenosyl-L-methionine</keyword>
<proteinExistence type="inferred from homology"/>
<comment type="catalytic activity">
    <reaction evidence="7">
        <text>adenosine(1518)/adenosine(1519) in 16S rRNA + 4 S-adenosyl-L-methionine = N(6)-dimethyladenosine(1518)/N(6)-dimethyladenosine(1519) in 16S rRNA + 4 S-adenosyl-L-homocysteine + 4 H(+)</text>
        <dbReference type="Rhea" id="RHEA:19609"/>
        <dbReference type="Rhea" id="RHEA-COMP:10232"/>
        <dbReference type="Rhea" id="RHEA-COMP:10233"/>
        <dbReference type="ChEBI" id="CHEBI:15378"/>
        <dbReference type="ChEBI" id="CHEBI:57856"/>
        <dbReference type="ChEBI" id="CHEBI:59789"/>
        <dbReference type="ChEBI" id="CHEBI:74411"/>
        <dbReference type="ChEBI" id="CHEBI:74493"/>
        <dbReference type="EC" id="2.1.1.182"/>
    </reaction>
</comment>
<dbReference type="Gene3D" id="3.40.50.150">
    <property type="entry name" value="Vaccinia Virus protein VP39"/>
    <property type="match status" value="1"/>
</dbReference>
<keyword evidence="2 7" id="KW-0698">rRNA processing</keyword>
<dbReference type="SUPFAM" id="SSF53335">
    <property type="entry name" value="S-adenosyl-L-methionine-dependent methyltransferases"/>
    <property type="match status" value="1"/>
</dbReference>
<keyword evidence="11" id="KW-1185">Reference proteome</keyword>
<evidence type="ECO:0000313" key="11">
    <source>
        <dbReference type="Proteomes" id="UP001172911"/>
    </source>
</evidence>
<evidence type="ECO:0000256" key="7">
    <source>
        <dbReference type="HAMAP-Rule" id="MF_00607"/>
    </source>
</evidence>
<dbReference type="SMART" id="SM00650">
    <property type="entry name" value="rADc"/>
    <property type="match status" value="1"/>
</dbReference>
<dbReference type="Gene3D" id="1.10.8.100">
    <property type="entry name" value="Ribosomal RNA adenine dimethylase-like, domain 2"/>
    <property type="match status" value="1"/>
</dbReference>
<dbReference type="GO" id="GO:0052908">
    <property type="term" value="F:16S rRNA (adenine(1518)-N(6)/adenine(1519)-N(6))-dimethyltransferase activity"/>
    <property type="evidence" value="ECO:0007669"/>
    <property type="project" value="UniProtKB-EC"/>
</dbReference>
<dbReference type="EMBL" id="JARPTC010000019">
    <property type="protein sequence ID" value="MDO7788091.1"/>
    <property type="molecule type" value="Genomic_DNA"/>
</dbReference>
<feature type="binding site" evidence="7 8">
    <location>
        <position position="101"/>
    </location>
    <ligand>
        <name>S-adenosyl-L-methionine</name>
        <dbReference type="ChEBI" id="CHEBI:59789"/>
    </ligand>
</feature>
<evidence type="ECO:0000256" key="4">
    <source>
        <dbReference type="ARBA" id="ARBA00022679"/>
    </source>
</evidence>
<dbReference type="RefSeq" id="WP_304543702.1">
    <property type="nucleotide sequence ID" value="NZ_JARPTC010000019.1"/>
</dbReference>
<dbReference type="GO" id="GO:0003723">
    <property type="term" value="F:RNA binding"/>
    <property type="evidence" value="ECO:0007669"/>
    <property type="project" value="UniProtKB-UniRule"/>
</dbReference>
<gene>
    <name evidence="7 10" type="primary">rsmA</name>
    <name evidence="7" type="synonym">ksgA</name>
    <name evidence="10" type="ORF">P6N53_12735</name>
</gene>
<name>A0AAW7ZGE6_9FIRM</name>
<evidence type="ECO:0000313" key="10">
    <source>
        <dbReference type="EMBL" id="MDO7788091.1"/>
    </source>
</evidence>
<evidence type="ECO:0000256" key="6">
    <source>
        <dbReference type="ARBA" id="ARBA00022884"/>
    </source>
</evidence>
<reference evidence="10" key="1">
    <citation type="journal article" date="2023" name="J. Hazard. Mater.">
        <title>Anaerobic biodegradation of pyrene and benzo[a]pyrene by a new sulfate-reducing Desulforamulus aquiferis strain DSA.</title>
        <authorList>
            <person name="Zhang Z."/>
            <person name="Sun J."/>
            <person name="Gong X."/>
            <person name="Wang C."/>
            <person name="Wang H."/>
        </authorList>
    </citation>
    <scope>NUCLEOTIDE SEQUENCE</scope>
    <source>
        <strain evidence="10">DSA</strain>
    </source>
</reference>
<feature type="binding site" evidence="7 8">
    <location>
        <position position="55"/>
    </location>
    <ligand>
        <name>S-adenosyl-L-methionine</name>
        <dbReference type="ChEBI" id="CHEBI:59789"/>
    </ligand>
</feature>
<dbReference type="AlphaFoldDB" id="A0AAW7ZGE6"/>
<dbReference type="Pfam" id="PF00398">
    <property type="entry name" value="RrnaAD"/>
    <property type="match status" value="1"/>
</dbReference>
<comment type="caution">
    <text evidence="10">The sequence shown here is derived from an EMBL/GenBank/DDBJ whole genome shotgun (WGS) entry which is preliminary data.</text>
</comment>
<keyword evidence="6 7" id="KW-0694">RNA-binding</keyword>
<protein>
    <recommendedName>
        <fullName evidence="7">Ribosomal RNA small subunit methyltransferase A</fullName>
        <ecNumber evidence="7">2.1.1.182</ecNumber>
    </recommendedName>
    <alternativeName>
        <fullName evidence="7">16S rRNA (adenine(1518)-N(6)/adenine(1519)-N(6))-dimethyltransferase</fullName>
    </alternativeName>
    <alternativeName>
        <fullName evidence="7">16S rRNA dimethyladenosine transferase</fullName>
    </alternativeName>
    <alternativeName>
        <fullName evidence="7">16S rRNA dimethylase</fullName>
    </alternativeName>
    <alternativeName>
        <fullName evidence="7">S-adenosylmethionine-6-N', N'-adenosyl(rRNA) dimethyltransferase</fullName>
    </alternativeName>
</protein>